<dbReference type="PANTHER" id="PTHR34183:SF1">
    <property type="entry name" value="ENDOLYTIC PEPTIDOGLYCAN TRANSGLYCOSYLASE RLPA"/>
    <property type="match status" value="1"/>
</dbReference>
<dbReference type="SUPFAM" id="SSF110997">
    <property type="entry name" value="Sporulation related repeat"/>
    <property type="match status" value="1"/>
</dbReference>
<comment type="similarity">
    <text evidence="4 5">Belongs to the RlpA family.</text>
</comment>
<gene>
    <name evidence="4" type="primary">rlpA</name>
    <name evidence="8" type="ORF">SADO_09574</name>
</gene>
<dbReference type="InterPro" id="IPR034718">
    <property type="entry name" value="RlpA"/>
</dbReference>
<keyword evidence="4" id="KW-0564">Palmitate</keyword>
<evidence type="ECO:0000256" key="5">
    <source>
        <dbReference type="RuleBase" id="RU003495"/>
    </source>
</evidence>
<dbReference type="InterPro" id="IPR036908">
    <property type="entry name" value="RlpA-like_sf"/>
</dbReference>
<dbReference type="EMBL" id="APND01000003">
    <property type="protein sequence ID" value="MES1929495.1"/>
    <property type="molecule type" value="Genomic_DNA"/>
</dbReference>
<feature type="domain" description="SPOR" evidence="7">
    <location>
        <begin position="257"/>
        <end position="335"/>
    </location>
</feature>
<comment type="function">
    <text evidence="4">Lytic transglycosylase with a strong preference for naked glycan strands that lack stem peptides.</text>
</comment>
<dbReference type="Gene3D" id="2.40.40.10">
    <property type="entry name" value="RlpA-like domain"/>
    <property type="match status" value="1"/>
</dbReference>
<keyword evidence="9" id="KW-1185">Reference proteome</keyword>
<name>A0ABV2B0S7_9GAMM</name>
<dbReference type="InterPro" id="IPR036680">
    <property type="entry name" value="SPOR-like_sf"/>
</dbReference>
<dbReference type="SUPFAM" id="SSF50685">
    <property type="entry name" value="Barwin-like endoglucanases"/>
    <property type="match status" value="1"/>
</dbReference>
<evidence type="ECO:0000313" key="9">
    <source>
        <dbReference type="Proteomes" id="UP001460888"/>
    </source>
</evidence>
<evidence type="ECO:0000256" key="1">
    <source>
        <dbReference type="ARBA" id="ARBA00022729"/>
    </source>
</evidence>
<keyword evidence="2 4" id="KW-0456">Lyase</keyword>
<dbReference type="InterPro" id="IPR009009">
    <property type="entry name" value="RlpA-like_DPBB"/>
</dbReference>
<dbReference type="Pfam" id="PF05036">
    <property type="entry name" value="SPOR"/>
    <property type="match status" value="1"/>
</dbReference>
<comment type="caution">
    <text evidence="8">The sequence shown here is derived from an EMBL/GenBank/DDBJ whole genome shotgun (WGS) entry which is preliminary data.</text>
</comment>
<dbReference type="Proteomes" id="UP001460888">
    <property type="component" value="Unassembled WGS sequence"/>
</dbReference>
<protein>
    <recommendedName>
        <fullName evidence="4">Endolytic peptidoglycan transglycosylase RlpA</fullName>
        <ecNumber evidence="4">4.2.2.-</ecNumber>
    </recommendedName>
</protein>
<comment type="subcellular location">
    <subcellularLocation>
        <location evidence="4">Cell membrane</location>
        <topology evidence="4">Lipid-anchor</topology>
    </subcellularLocation>
</comment>
<dbReference type="PROSITE" id="PS51724">
    <property type="entry name" value="SPOR"/>
    <property type="match status" value="1"/>
</dbReference>
<evidence type="ECO:0000256" key="4">
    <source>
        <dbReference type="HAMAP-Rule" id="MF_02071"/>
    </source>
</evidence>
<dbReference type="PROSITE" id="PS51257">
    <property type="entry name" value="PROKAR_LIPOPROTEIN"/>
    <property type="match status" value="1"/>
</dbReference>
<keyword evidence="4" id="KW-1003">Cell membrane</keyword>
<dbReference type="EC" id="4.2.2.-" evidence="4"/>
<accession>A0ABV2B0S7</accession>
<proteinExistence type="inferred from homology"/>
<keyword evidence="1" id="KW-0732">Signal</keyword>
<evidence type="ECO:0000259" key="7">
    <source>
        <dbReference type="PROSITE" id="PS51724"/>
    </source>
</evidence>
<dbReference type="InterPro" id="IPR007730">
    <property type="entry name" value="SPOR-like_dom"/>
</dbReference>
<reference evidence="8 9" key="1">
    <citation type="submission" date="2013-03" db="EMBL/GenBank/DDBJ databases">
        <title>Salinisphaera dokdonensis CL-ES53 Genome Sequencing.</title>
        <authorList>
            <person name="Li C."/>
            <person name="Lai Q."/>
            <person name="Shao Z."/>
        </authorList>
    </citation>
    <scope>NUCLEOTIDE SEQUENCE [LARGE SCALE GENOMIC DNA]</scope>
    <source>
        <strain evidence="8 9">CL-ES53</strain>
    </source>
</reference>
<evidence type="ECO:0000256" key="6">
    <source>
        <dbReference type="SAM" id="MobiDB-lite"/>
    </source>
</evidence>
<evidence type="ECO:0000313" key="8">
    <source>
        <dbReference type="EMBL" id="MES1929495.1"/>
    </source>
</evidence>
<keyword evidence="4" id="KW-0472">Membrane</keyword>
<evidence type="ECO:0000256" key="3">
    <source>
        <dbReference type="ARBA" id="ARBA00023316"/>
    </source>
</evidence>
<keyword evidence="3 4" id="KW-0961">Cell wall biogenesis/degradation</keyword>
<keyword evidence="4 8" id="KW-0449">Lipoprotein</keyword>
<dbReference type="PANTHER" id="PTHR34183">
    <property type="entry name" value="ENDOLYTIC PEPTIDOGLYCAN TRANSGLYCOSYLASE RLPA"/>
    <property type="match status" value="1"/>
</dbReference>
<dbReference type="NCBIfam" id="TIGR00413">
    <property type="entry name" value="rlpA"/>
    <property type="match status" value="1"/>
</dbReference>
<feature type="region of interest" description="Disordered" evidence="6">
    <location>
        <begin position="22"/>
        <end position="78"/>
    </location>
</feature>
<dbReference type="RefSeq" id="WP_353111006.1">
    <property type="nucleotide sequence ID" value="NZ_APND01000003.1"/>
</dbReference>
<dbReference type="HAMAP" id="MF_02071">
    <property type="entry name" value="RlpA"/>
    <property type="match status" value="1"/>
</dbReference>
<sequence>MIGWRLPVLLGGAALLIAGCASQPRSPASSGGSAPSPQSSKGGGYYQNDGPPDDENIDLDAVPDAVPRDEPFSRYGNPDSYEALGKTYYVLDSAAGFTQTGRASWYGKQFHGRRTSSGEPYNMFKMTAAHKRLPVPSYVRVTNLDNGKQVIVRVNDRGPFHDGRIIDLSYVAARRLDVVAHGSVPVRIETVTPATIRAEKRQQQSNARASTPRPPQQARRTQTTTAAPAAPAPSTRAQTNSNRGRAIPVANRTATPNAGGDGYYLQSGAFGERDNAQRLKQKLGNAGFGRVSVVPPRSSAGLYRVRLGPFDDERSRALNRQILVEQGFSARNVDR</sequence>
<dbReference type="CDD" id="cd22268">
    <property type="entry name" value="DPBB_RlpA-like"/>
    <property type="match status" value="1"/>
</dbReference>
<dbReference type="Gene3D" id="3.30.70.1070">
    <property type="entry name" value="Sporulation related repeat"/>
    <property type="match status" value="1"/>
</dbReference>
<feature type="compositionally biased region" description="Low complexity" evidence="6">
    <location>
        <begin position="22"/>
        <end position="40"/>
    </location>
</feature>
<evidence type="ECO:0000256" key="2">
    <source>
        <dbReference type="ARBA" id="ARBA00023239"/>
    </source>
</evidence>
<feature type="compositionally biased region" description="Low complexity" evidence="6">
    <location>
        <begin position="207"/>
        <end position="239"/>
    </location>
</feature>
<dbReference type="Pfam" id="PF03330">
    <property type="entry name" value="DPBB_1"/>
    <property type="match status" value="1"/>
</dbReference>
<dbReference type="InterPro" id="IPR012997">
    <property type="entry name" value="RplA"/>
</dbReference>
<feature type="region of interest" description="Disordered" evidence="6">
    <location>
        <begin position="197"/>
        <end position="245"/>
    </location>
</feature>
<organism evidence="8 9">
    <name type="scientific">Salinisphaera dokdonensis CL-ES53</name>
    <dbReference type="NCBI Taxonomy" id="1304272"/>
    <lineage>
        <taxon>Bacteria</taxon>
        <taxon>Pseudomonadati</taxon>
        <taxon>Pseudomonadota</taxon>
        <taxon>Gammaproteobacteria</taxon>
        <taxon>Salinisphaerales</taxon>
        <taxon>Salinisphaeraceae</taxon>
        <taxon>Salinisphaera</taxon>
    </lineage>
</organism>